<dbReference type="Gene3D" id="3.40.1350.10">
    <property type="match status" value="1"/>
</dbReference>
<organism evidence="2 3">
    <name type="scientific">Faecalibacterium prausnitzii</name>
    <dbReference type="NCBI Taxonomy" id="853"/>
    <lineage>
        <taxon>Bacteria</taxon>
        <taxon>Bacillati</taxon>
        <taxon>Bacillota</taxon>
        <taxon>Clostridia</taxon>
        <taxon>Eubacteriales</taxon>
        <taxon>Oscillospiraceae</taxon>
        <taxon>Faecalibacterium</taxon>
    </lineage>
</organism>
<dbReference type="InterPro" id="IPR011335">
    <property type="entry name" value="Restrct_endonuc-II-like"/>
</dbReference>
<name>A0A844DXS6_9FIRM</name>
<accession>A0A844DXS6</accession>
<reference evidence="2 3" key="1">
    <citation type="journal article" date="2019" name="Nat. Med.">
        <title>A library of human gut bacterial isolates paired with longitudinal multiomics data enables mechanistic microbiome research.</title>
        <authorList>
            <person name="Poyet M."/>
            <person name="Groussin M."/>
            <person name="Gibbons S.M."/>
            <person name="Avila-Pacheco J."/>
            <person name="Jiang X."/>
            <person name="Kearney S.M."/>
            <person name="Perrotta A.R."/>
            <person name="Berdy B."/>
            <person name="Zhao S."/>
            <person name="Lieberman T.D."/>
            <person name="Swanson P.K."/>
            <person name="Smith M."/>
            <person name="Roesemann S."/>
            <person name="Alexander J.E."/>
            <person name="Rich S.A."/>
            <person name="Livny J."/>
            <person name="Vlamakis H."/>
            <person name="Clish C."/>
            <person name="Bullock K."/>
            <person name="Deik A."/>
            <person name="Scott J."/>
            <person name="Pierce K.A."/>
            <person name="Xavier R.J."/>
            <person name="Alm E.J."/>
        </authorList>
    </citation>
    <scope>NUCLEOTIDE SEQUENCE [LARGE SCALE GENOMIC DNA]</scope>
    <source>
        <strain evidence="2 3">BIOML-A1</strain>
    </source>
</reference>
<dbReference type="EMBL" id="WKQN01000017">
    <property type="protein sequence ID" value="MSC64195.1"/>
    <property type="molecule type" value="Genomic_DNA"/>
</dbReference>
<dbReference type="AlphaFoldDB" id="A0A844DXS6"/>
<dbReference type="InterPro" id="IPR053913">
    <property type="entry name" value="NADAR-DarT1"/>
</dbReference>
<comment type="caution">
    <text evidence="2">The sequence shown here is derived from an EMBL/GenBank/DDBJ whole genome shotgun (WGS) entry which is preliminary data.</text>
</comment>
<feature type="region of interest" description="Disordered" evidence="1">
    <location>
        <begin position="242"/>
        <end position="274"/>
    </location>
</feature>
<evidence type="ECO:0000256" key="1">
    <source>
        <dbReference type="SAM" id="MobiDB-lite"/>
    </source>
</evidence>
<dbReference type="SUPFAM" id="SSF52980">
    <property type="entry name" value="Restriction endonuclease-like"/>
    <property type="match status" value="1"/>
</dbReference>
<sequence>MQHIRDCAILDLHKLVCPKKLEVFMATRTICFPISGYPYCREQPVTFTWIKGSKRQNIRAVHDAVHTTDPDVSILEVSSASVQPEGEAVSSLRLLLHLDSVAQDVPISTVFEATKVFEHGGPFADLLTCEPPKVHKDTRLRTSGELLRYSLEGNEYPTEPYMDSFFEWLYCRALKQFPEKAEPLSRYNAFSDIAAAADSKKYYGDSSRAAAIYVGLAAAGKLSCIDSYELFIAEVYTEPKPLPKSGKSEAASKMTPEVSAPAKETPADELPQPDNANAEVIPDAAQMEHILELPKATCLLLSLAKNAGLSANSSSELTYKGKEFLLDAYQIALKNKTLQINIQKNKITFPMEEPDSGFHAVGVLTRSPAWEYGWKFNYLTENTSGAEKSEVKKKIPPKPLTALEHLERCGYRIVQQVVPKKLPPIAVQRMAWKTGEALCDPVVVDFLQFIRTHMQSDGSFSFRIPKGTSKNSFATLSEIAQTWDKMGLFASIVIYPQNIVYELAQNETVRHFLSGKWLELFVEHQVQQILNRYQEEQGAEVSLCSNVILSEAASAGSTHELDVAFSINGKFFWVEAKSSSRSIDYGKYAALCEKLKVTSDRLLLVNSDLSVEECEGVSYFWNYRVANCATITGELENMVAKQIETAGKAVPSTD</sequence>
<evidence type="ECO:0008006" key="4">
    <source>
        <dbReference type="Google" id="ProtNLM"/>
    </source>
</evidence>
<dbReference type="Proteomes" id="UP000461506">
    <property type="component" value="Unassembled WGS sequence"/>
</dbReference>
<dbReference type="InterPro" id="IPR011856">
    <property type="entry name" value="tRNA_endonuc-like_dom_sf"/>
</dbReference>
<evidence type="ECO:0000313" key="2">
    <source>
        <dbReference type="EMBL" id="MSC64195.1"/>
    </source>
</evidence>
<proteinExistence type="predicted"/>
<evidence type="ECO:0000313" key="3">
    <source>
        <dbReference type="Proteomes" id="UP000461506"/>
    </source>
</evidence>
<dbReference type="GO" id="GO:0003676">
    <property type="term" value="F:nucleic acid binding"/>
    <property type="evidence" value="ECO:0007669"/>
    <property type="project" value="InterPro"/>
</dbReference>
<dbReference type="Pfam" id="PF22397">
    <property type="entry name" value="NADAR-DarT1"/>
    <property type="match status" value="1"/>
</dbReference>
<protein>
    <recommendedName>
        <fullName evidence="4">DUF1887 family protein</fullName>
    </recommendedName>
</protein>
<gene>
    <name evidence="2" type="ORF">GKD95_12865</name>
</gene>